<dbReference type="Proteomes" id="UP000438476">
    <property type="component" value="Unassembled WGS sequence"/>
</dbReference>
<dbReference type="PANTHER" id="PTHR43877">
    <property type="entry name" value="AMINOALKYLPHOSPHONATE N-ACETYLTRANSFERASE-RELATED-RELATED"/>
    <property type="match status" value="1"/>
</dbReference>
<comment type="caution">
    <text evidence="4">The sequence shown here is derived from an EMBL/GenBank/DDBJ whole genome shotgun (WGS) entry which is preliminary data.</text>
</comment>
<name>A0A6I4T5N0_9SPHN</name>
<dbReference type="InterPro" id="IPR000182">
    <property type="entry name" value="GNAT_dom"/>
</dbReference>
<keyword evidence="1 4" id="KW-0808">Transferase</keyword>
<dbReference type="AlphaFoldDB" id="A0A6I4T5N0"/>
<gene>
    <name evidence="4" type="ORF">GRI91_04805</name>
</gene>
<proteinExistence type="predicted"/>
<dbReference type="OrthoDB" id="143110at2"/>
<evidence type="ECO:0000259" key="3">
    <source>
        <dbReference type="PROSITE" id="PS51186"/>
    </source>
</evidence>
<dbReference type="Gene3D" id="3.40.630.30">
    <property type="match status" value="1"/>
</dbReference>
<sequence length="171" mass="19176">MTNLRPALSQDAPALATLGREAFCSAFGHIYHPSDLSRFLEEAYSPGTIAQEISDPALLYRVIEQDDALIGFCKIRIKSPYSDYSNAARPIALGQLYTDPAMTGRGLGAQLMDWVIDYARQTGADAVQLSVYSENFGAQRFYARYGFSKIADIDFWVGNHRDDEFLYELRL</sequence>
<protein>
    <submittedName>
        <fullName evidence="4">GNAT family N-acetyltransferase</fullName>
    </submittedName>
</protein>
<evidence type="ECO:0000256" key="2">
    <source>
        <dbReference type="ARBA" id="ARBA00023315"/>
    </source>
</evidence>
<dbReference type="CDD" id="cd04301">
    <property type="entry name" value="NAT_SF"/>
    <property type="match status" value="1"/>
</dbReference>
<evidence type="ECO:0000256" key="1">
    <source>
        <dbReference type="ARBA" id="ARBA00022679"/>
    </source>
</evidence>
<dbReference type="SUPFAM" id="SSF55729">
    <property type="entry name" value="Acyl-CoA N-acyltransferases (Nat)"/>
    <property type="match status" value="1"/>
</dbReference>
<dbReference type="InterPro" id="IPR050832">
    <property type="entry name" value="Bact_Acetyltransf"/>
</dbReference>
<feature type="domain" description="N-acetyltransferase" evidence="3">
    <location>
        <begin position="2"/>
        <end position="171"/>
    </location>
</feature>
<organism evidence="4 5">
    <name type="scientific">Altericroceibacterium endophyticum</name>
    <dbReference type="NCBI Taxonomy" id="1808508"/>
    <lineage>
        <taxon>Bacteria</taxon>
        <taxon>Pseudomonadati</taxon>
        <taxon>Pseudomonadota</taxon>
        <taxon>Alphaproteobacteria</taxon>
        <taxon>Sphingomonadales</taxon>
        <taxon>Erythrobacteraceae</taxon>
        <taxon>Altericroceibacterium</taxon>
    </lineage>
</organism>
<dbReference type="Pfam" id="PF00583">
    <property type="entry name" value="Acetyltransf_1"/>
    <property type="match status" value="1"/>
</dbReference>
<dbReference type="InterPro" id="IPR016181">
    <property type="entry name" value="Acyl_CoA_acyltransferase"/>
</dbReference>
<accession>A0A6I4T5N0</accession>
<keyword evidence="5" id="KW-1185">Reference proteome</keyword>
<dbReference type="RefSeq" id="WP_160735502.1">
    <property type="nucleotide sequence ID" value="NZ_WTYT01000002.1"/>
</dbReference>
<keyword evidence="2" id="KW-0012">Acyltransferase</keyword>
<evidence type="ECO:0000313" key="4">
    <source>
        <dbReference type="EMBL" id="MXO65065.1"/>
    </source>
</evidence>
<evidence type="ECO:0000313" key="5">
    <source>
        <dbReference type="Proteomes" id="UP000438476"/>
    </source>
</evidence>
<dbReference type="EMBL" id="WTYT01000002">
    <property type="protein sequence ID" value="MXO65065.1"/>
    <property type="molecule type" value="Genomic_DNA"/>
</dbReference>
<dbReference type="PROSITE" id="PS51186">
    <property type="entry name" value="GNAT"/>
    <property type="match status" value="1"/>
</dbReference>
<dbReference type="GO" id="GO:0016747">
    <property type="term" value="F:acyltransferase activity, transferring groups other than amino-acyl groups"/>
    <property type="evidence" value="ECO:0007669"/>
    <property type="project" value="InterPro"/>
</dbReference>
<reference evidence="4 5" key="1">
    <citation type="submission" date="2019-12" db="EMBL/GenBank/DDBJ databases">
        <title>Genomic-based taxomic classification of the family Erythrobacteraceae.</title>
        <authorList>
            <person name="Xu L."/>
        </authorList>
    </citation>
    <scope>NUCLEOTIDE SEQUENCE [LARGE SCALE GENOMIC DNA]</scope>
    <source>
        <strain evidence="4 5">LMG 29518</strain>
    </source>
</reference>